<dbReference type="CDD" id="cd00038">
    <property type="entry name" value="CAP_ED"/>
    <property type="match status" value="1"/>
</dbReference>
<feature type="repeat" description="ANK" evidence="14">
    <location>
        <begin position="555"/>
        <end position="587"/>
    </location>
</feature>
<dbReference type="OrthoDB" id="426293at2759"/>
<dbReference type="SMART" id="SM00100">
    <property type="entry name" value="cNMP"/>
    <property type="match status" value="1"/>
</dbReference>
<dbReference type="STRING" id="3885.V7AUQ3"/>
<feature type="domain" description="KHA" evidence="17">
    <location>
        <begin position="798"/>
        <end position="865"/>
    </location>
</feature>
<dbReference type="PANTHER" id="PTHR45743">
    <property type="entry name" value="POTASSIUM CHANNEL AKT1"/>
    <property type="match status" value="1"/>
</dbReference>
<accession>V7AUQ3</accession>
<dbReference type="SUPFAM" id="SSF51206">
    <property type="entry name" value="cAMP-binding domain-like"/>
    <property type="match status" value="1"/>
</dbReference>
<dbReference type="Pfam" id="PF11834">
    <property type="entry name" value="KHA"/>
    <property type="match status" value="1"/>
</dbReference>
<keyword evidence="10 15" id="KW-1133">Transmembrane helix</keyword>
<dbReference type="FunFam" id="2.60.120.10:FF:000074">
    <property type="entry name" value="Potassium channel KAT2"/>
    <property type="match status" value="1"/>
</dbReference>
<dbReference type="InterPro" id="IPR021789">
    <property type="entry name" value="KHA_dom"/>
</dbReference>
<dbReference type="SUPFAM" id="SSF48403">
    <property type="entry name" value="Ankyrin repeat"/>
    <property type="match status" value="1"/>
</dbReference>
<dbReference type="EMBL" id="CM002296">
    <property type="protein sequence ID" value="ESW09045.1"/>
    <property type="molecule type" value="Genomic_DNA"/>
</dbReference>
<reference evidence="19" key="1">
    <citation type="journal article" date="2014" name="Nat. Genet.">
        <title>A reference genome for common bean and genome-wide analysis of dual domestications.</title>
        <authorList>
            <person name="Schmutz J."/>
            <person name="McClean P.E."/>
            <person name="Mamidi S."/>
            <person name="Wu G.A."/>
            <person name="Cannon S.B."/>
            <person name="Grimwood J."/>
            <person name="Jenkins J."/>
            <person name="Shu S."/>
            <person name="Song Q."/>
            <person name="Chavarro C."/>
            <person name="Torres-Torres M."/>
            <person name="Geffroy V."/>
            <person name="Moghaddam S.M."/>
            <person name="Gao D."/>
            <person name="Abernathy B."/>
            <person name="Barry K."/>
            <person name="Blair M."/>
            <person name="Brick M.A."/>
            <person name="Chovatia M."/>
            <person name="Gepts P."/>
            <person name="Goodstein D.M."/>
            <person name="Gonzales M."/>
            <person name="Hellsten U."/>
            <person name="Hyten D.L."/>
            <person name="Jia G."/>
            <person name="Kelly J.D."/>
            <person name="Kudrna D."/>
            <person name="Lee R."/>
            <person name="Richard M.M."/>
            <person name="Miklas P.N."/>
            <person name="Osorno J.M."/>
            <person name="Rodrigues J."/>
            <person name="Thareau V."/>
            <person name="Urrea C.A."/>
            <person name="Wang M."/>
            <person name="Yu Y."/>
            <person name="Zhang M."/>
            <person name="Wing R.A."/>
            <person name="Cregan P.B."/>
            <person name="Rokhsar D.S."/>
            <person name="Jackson S.A."/>
        </authorList>
    </citation>
    <scope>NUCLEOTIDE SEQUENCE [LARGE SCALE GENOMIC DNA]</scope>
    <source>
        <strain evidence="19">cv. G19833</strain>
    </source>
</reference>
<keyword evidence="8 15" id="KW-0851">Voltage-gated channel</keyword>
<name>V7AUQ3_PHAVU</name>
<evidence type="ECO:0000256" key="14">
    <source>
        <dbReference type="PROSITE-ProRule" id="PRU00023"/>
    </source>
</evidence>
<evidence type="ECO:0000256" key="11">
    <source>
        <dbReference type="ARBA" id="ARBA00023065"/>
    </source>
</evidence>
<comment type="function">
    <text evidence="15">Potassium channel.</text>
</comment>
<dbReference type="InterPro" id="IPR018490">
    <property type="entry name" value="cNMP-bd_dom_sf"/>
</dbReference>
<dbReference type="GO" id="GO:0005886">
    <property type="term" value="C:plasma membrane"/>
    <property type="evidence" value="ECO:0007669"/>
    <property type="project" value="UniProtKB-SubCell"/>
</dbReference>
<keyword evidence="11 15" id="KW-0406">Ion transport</keyword>
<evidence type="ECO:0000256" key="2">
    <source>
        <dbReference type="ARBA" id="ARBA00004413"/>
    </source>
</evidence>
<keyword evidence="6 15" id="KW-0812">Transmembrane</keyword>
<dbReference type="InterPro" id="IPR000595">
    <property type="entry name" value="cNMP-bd_dom"/>
</dbReference>
<evidence type="ECO:0000313" key="18">
    <source>
        <dbReference type="EMBL" id="ESW09045.1"/>
    </source>
</evidence>
<feature type="transmembrane region" description="Helical" evidence="15">
    <location>
        <begin position="198"/>
        <end position="217"/>
    </location>
</feature>
<dbReference type="eggNOG" id="KOG0498">
    <property type="taxonomic scope" value="Eukaryota"/>
</dbReference>
<dbReference type="InterPro" id="IPR036770">
    <property type="entry name" value="Ankyrin_rpt-contain_sf"/>
</dbReference>
<organism evidence="18 19">
    <name type="scientific">Phaseolus vulgaris</name>
    <name type="common">Kidney bean</name>
    <name type="synonym">French bean</name>
    <dbReference type="NCBI Taxonomy" id="3885"/>
    <lineage>
        <taxon>Eukaryota</taxon>
        <taxon>Viridiplantae</taxon>
        <taxon>Streptophyta</taxon>
        <taxon>Embryophyta</taxon>
        <taxon>Tracheophyta</taxon>
        <taxon>Spermatophyta</taxon>
        <taxon>Magnoliopsida</taxon>
        <taxon>eudicotyledons</taxon>
        <taxon>Gunneridae</taxon>
        <taxon>Pentapetalae</taxon>
        <taxon>rosids</taxon>
        <taxon>fabids</taxon>
        <taxon>Fabales</taxon>
        <taxon>Fabaceae</taxon>
        <taxon>Papilionoideae</taxon>
        <taxon>50 kb inversion clade</taxon>
        <taxon>NPAAA clade</taxon>
        <taxon>indigoferoid/millettioid clade</taxon>
        <taxon>Phaseoleae</taxon>
        <taxon>Phaseolus</taxon>
    </lineage>
</organism>
<protein>
    <recommendedName>
        <fullName evidence="15">Potassium channel</fullName>
    </recommendedName>
</protein>
<dbReference type="PRINTS" id="PR01463">
    <property type="entry name" value="EAGCHANLFMLY"/>
</dbReference>
<dbReference type="SUPFAM" id="SSF81324">
    <property type="entry name" value="Voltage-gated potassium channels"/>
    <property type="match status" value="1"/>
</dbReference>
<dbReference type="InterPro" id="IPR045319">
    <property type="entry name" value="KAT/AKT"/>
</dbReference>
<evidence type="ECO:0000256" key="3">
    <source>
        <dbReference type="ARBA" id="ARBA00007929"/>
    </source>
</evidence>
<evidence type="ECO:0000313" key="19">
    <source>
        <dbReference type="Proteomes" id="UP000000226"/>
    </source>
</evidence>
<dbReference type="GO" id="GO:0034702">
    <property type="term" value="C:monoatomic ion channel complex"/>
    <property type="evidence" value="ECO:0007669"/>
    <property type="project" value="UniProtKB-KW"/>
</dbReference>
<dbReference type="PROSITE" id="PS50088">
    <property type="entry name" value="ANK_REPEAT"/>
    <property type="match status" value="2"/>
</dbReference>
<evidence type="ECO:0000256" key="12">
    <source>
        <dbReference type="ARBA" id="ARBA00023136"/>
    </source>
</evidence>
<dbReference type="Gene3D" id="1.10.287.70">
    <property type="match status" value="1"/>
</dbReference>
<dbReference type="InterPro" id="IPR005821">
    <property type="entry name" value="Ion_trans_dom"/>
</dbReference>
<dbReference type="InterPro" id="IPR002110">
    <property type="entry name" value="Ankyrin_rpt"/>
</dbReference>
<evidence type="ECO:0000256" key="4">
    <source>
        <dbReference type="ARBA" id="ARBA00022448"/>
    </source>
</evidence>
<keyword evidence="14" id="KW-0040">ANK repeat</keyword>
<dbReference type="Gene3D" id="1.25.40.20">
    <property type="entry name" value="Ankyrin repeat-containing domain"/>
    <property type="match status" value="1"/>
</dbReference>
<keyword evidence="13 15" id="KW-0407">Ion channel</keyword>
<proteinExistence type="inferred from homology"/>
<sequence length="865" mass="97596">MLWVRKHDRRMQIDPWSQDGRQSILSGVPLPSLGAAAGSTGPNRRIRPFIVSPYNPYYRFWDALLVILVFYTAFVSPFEFGFLNEPTDSLSITDNVVNGLFAIDIVLTFSVAYLDKETYLLEDRPLFICYKYVTTWFAFDVISTIPSEFAGTVLPDPLQTYGYFNMLRLWRLRRVSAMFARLEKDRNYNYFWIRSCKLVCVTLFSMHFAACLFYFIALNRDPKSTWLSMVSENTQKSIYNRYVTSIYWSITTLTTVGYGDLHPVNTKEMVFDIFYMMFNLGLTAYLIGNMTNLIVQGTSRTRTYRDNLQAVTDFAHRNQLPIRLQEQMLAHLFMKYRTDLEGLQQQEIIDSLPKAIRSSISDYLFTSLLEKVYLFHGVSSDLLFQLVSEMRVEYFPPKEEVILRNEAPTDIYIFVNGAAELVIKRNGIEQASLVVGEAVSGDIVGEIGVLCYRPQIFTVRTKRLSQILRMSRTVFLNLVNSNVGNGGIVMNNFLQNLEESSYPERHVILAETVAKIVQGKMDMPISPCFAAIRNDDRLLESLLKKGLDPNEGDKKGKTALHIAASKGSEQCVSLLLEYGADPNSKDFNGIVPLLEARKGDHKSVIKLLREKGAIFTSADEGNLACRAVEQNNKELLEEVIECGVAVSQPNKNGDTALHIAVVDSNSDMINFLLAQGAVIDMPDANGQTPRVLTEKHDSEEIHAVIDDTGESIKPAAIPITKDSSIGRFQRDLSMSATSYQSLQSTREFTWQDSKGRRRSSSSFHNSLFGILSTSNRERRARESENSKSVRRNERELPRVIISCPEKGEHAGKLVLLPKSLEELLDIGASKFAISPTKILTTEGAEVDHINLIRDGDHLVIASDDS</sequence>
<dbReference type="Pfam" id="PF00520">
    <property type="entry name" value="Ion_trans"/>
    <property type="match status" value="1"/>
</dbReference>
<dbReference type="Proteomes" id="UP000000226">
    <property type="component" value="Chromosome 9"/>
</dbReference>
<dbReference type="Pfam" id="PF00027">
    <property type="entry name" value="cNMP_binding"/>
    <property type="match status" value="1"/>
</dbReference>
<dbReference type="Gramene" id="ESW09045">
    <property type="protein sequence ID" value="ESW09045"/>
    <property type="gene ID" value="PHAVU_009G095700g"/>
</dbReference>
<evidence type="ECO:0000256" key="9">
    <source>
        <dbReference type="ARBA" id="ARBA00022958"/>
    </source>
</evidence>
<dbReference type="OMA" id="GVICYRP"/>
<dbReference type="PROSITE" id="PS51490">
    <property type="entry name" value="KHA"/>
    <property type="match status" value="1"/>
</dbReference>
<evidence type="ECO:0000259" key="16">
    <source>
        <dbReference type="PROSITE" id="PS50042"/>
    </source>
</evidence>
<dbReference type="GO" id="GO:0005249">
    <property type="term" value="F:voltage-gated potassium channel activity"/>
    <property type="evidence" value="ECO:0007669"/>
    <property type="project" value="UniProtKB-UniRule"/>
</dbReference>
<feature type="transmembrane region" description="Helical" evidence="15">
    <location>
        <begin position="96"/>
        <end position="114"/>
    </location>
</feature>
<keyword evidence="4 15" id="KW-0813">Transport</keyword>
<dbReference type="SMART" id="SM00248">
    <property type="entry name" value="ANK"/>
    <property type="match status" value="4"/>
</dbReference>
<dbReference type="AlphaFoldDB" id="V7AUQ3"/>
<comment type="domain">
    <text evidence="15">The KHA domain (rich in hydrophobic and acidic residues) present in the C-terminal part is likely to be important for tetramerization.</text>
</comment>
<dbReference type="Gene3D" id="2.60.120.10">
    <property type="entry name" value="Jelly Rolls"/>
    <property type="match status" value="1"/>
</dbReference>
<evidence type="ECO:0000256" key="8">
    <source>
        <dbReference type="ARBA" id="ARBA00022882"/>
    </source>
</evidence>
<evidence type="ECO:0000256" key="1">
    <source>
        <dbReference type="ARBA" id="ARBA00004141"/>
    </source>
</evidence>
<comment type="domain">
    <text evidence="15">The segment S4 is probably the voltage-sensor and is characterized by a series of positively charged amino acids. The pore-forming region H5 is enclosed by the transmembrane segments S5 and S6 in the Shaker-type (1P/6TM) and contains the GYGD signature motif which seems to be involved in potassium selectivity.</text>
</comment>
<keyword evidence="9 15" id="KW-0630">Potassium</keyword>
<feature type="repeat" description="ANK" evidence="14">
    <location>
        <begin position="652"/>
        <end position="684"/>
    </location>
</feature>
<feature type="domain" description="Cyclic nucleotide-binding" evidence="16">
    <location>
        <begin position="374"/>
        <end position="496"/>
    </location>
</feature>
<gene>
    <name evidence="18" type="ORF">PHAVU_009G095700g</name>
</gene>
<dbReference type="InterPro" id="IPR003938">
    <property type="entry name" value="K_chnl_volt-dep_EAG/ELK/ERG"/>
</dbReference>
<comment type="subcellular location">
    <subcellularLocation>
        <location evidence="2">Cell membrane</location>
        <topology evidence="2">Peripheral membrane protein</topology>
        <orientation evidence="2">Cytoplasmic side</orientation>
    </subcellularLocation>
    <subcellularLocation>
        <location evidence="1 15">Membrane</location>
        <topology evidence="1 15">Multi-pass membrane protein</topology>
    </subcellularLocation>
</comment>
<dbReference type="Pfam" id="PF12796">
    <property type="entry name" value="Ank_2"/>
    <property type="match status" value="2"/>
</dbReference>
<keyword evidence="12 15" id="KW-0472">Membrane</keyword>
<evidence type="ECO:0000256" key="13">
    <source>
        <dbReference type="ARBA" id="ARBA00023303"/>
    </source>
</evidence>
<evidence type="ECO:0000256" key="15">
    <source>
        <dbReference type="RuleBase" id="RU369015"/>
    </source>
</evidence>
<evidence type="ECO:0000259" key="17">
    <source>
        <dbReference type="PROSITE" id="PS51490"/>
    </source>
</evidence>
<evidence type="ECO:0000256" key="7">
    <source>
        <dbReference type="ARBA" id="ARBA00022826"/>
    </source>
</evidence>
<keyword evidence="5 15" id="KW-0633">Potassium transport</keyword>
<dbReference type="InterPro" id="IPR014710">
    <property type="entry name" value="RmlC-like_jellyroll"/>
</dbReference>
<dbReference type="FunFam" id="1.10.287.70:FF:000123">
    <property type="entry name" value="Potassium channel KAT3"/>
    <property type="match status" value="1"/>
</dbReference>
<keyword evidence="19" id="KW-1185">Reference proteome</keyword>
<evidence type="ECO:0000256" key="5">
    <source>
        <dbReference type="ARBA" id="ARBA00022538"/>
    </source>
</evidence>
<feature type="transmembrane region" description="Helical" evidence="15">
    <location>
        <begin position="273"/>
        <end position="295"/>
    </location>
</feature>
<evidence type="ECO:0000256" key="6">
    <source>
        <dbReference type="ARBA" id="ARBA00022692"/>
    </source>
</evidence>
<keyword evidence="7 15" id="KW-0631">Potassium channel</keyword>
<dbReference type="PROSITE" id="PS50042">
    <property type="entry name" value="CNMP_BINDING_3"/>
    <property type="match status" value="1"/>
</dbReference>
<dbReference type="PANTHER" id="PTHR45743:SF29">
    <property type="entry name" value="POTASSIUM CHANNEL"/>
    <property type="match status" value="1"/>
</dbReference>
<comment type="subunit">
    <text evidence="15">The potassium channel is composed of a homo- or heterotetrameric complex of pore-forming subunits.</text>
</comment>
<feature type="transmembrane region" description="Helical" evidence="15">
    <location>
        <begin position="57"/>
        <end position="76"/>
    </location>
</feature>
<evidence type="ECO:0000256" key="10">
    <source>
        <dbReference type="ARBA" id="ARBA00022989"/>
    </source>
</evidence>
<comment type="caution">
    <text evidence="15">Lacks conserved residue(s) required for the propagation of feature annotation.</text>
</comment>
<comment type="similarity">
    <text evidence="3 15">Belongs to the potassium channel family. Plant (TC 1.A.1.4) subfamily.</text>
</comment>
<dbReference type="PROSITE" id="PS50297">
    <property type="entry name" value="ANK_REP_REGION"/>
    <property type="match status" value="2"/>
</dbReference>